<keyword evidence="4" id="KW-0862">Zinc</keyword>
<dbReference type="CDD" id="cd08071">
    <property type="entry name" value="MPN_DUF2466"/>
    <property type="match status" value="1"/>
</dbReference>
<proteinExistence type="predicted"/>
<dbReference type="EMBL" id="PDDX01000001">
    <property type="protein sequence ID" value="PHI32009.1"/>
    <property type="molecule type" value="Genomic_DNA"/>
</dbReference>
<name>A0A2C6CZ96_9GAMM</name>
<dbReference type="Proteomes" id="UP000373449">
    <property type="component" value="Unassembled WGS sequence"/>
</dbReference>
<dbReference type="InterPro" id="IPR037518">
    <property type="entry name" value="MPN"/>
</dbReference>
<dbReference type="PANTHER" id="PTHR30471">
    <property type="entry name" value="DNA REPAIR PROTEIN RADC"/>
    <property type="match status" value="1"/>
</dbReference>
<evidence type="ECO:0000313" key="7">
    <source>
        <dbReference type="EMBL" id="PHI32009.1"/>
    </source>
</evidence>
<keyword evidence="5" id="KW-0482">Metalloprotease</keyword>
<evidence type="ECO:0000256" key="1">
    <source>
        <dbReference type="ARBA" id="ARBA00022670"/>
    </source>
</evidence>
<dbReference type="GO" id="GO:0006508">
    <property type="term" value="P:proteolysis"/>
    <property type="evidence" value="ECO:0007669"/>
    <property type="project" value="UniProtKB-KW"/>
</dbReference>
<reference evidence="9" key="2">
    <citation type="submission" date="2017-09" db="EMBL/GenBank/DDBJ databases">
        <title>FDA dAtabase for Regulatory Grade micrObial Sequences (FDA-ARGOS): Supporting development and validation of Infectious Disease Dx tests.</title>
        <authorList>
            <person name="Minogue T."/>
            <person name="Wolcott M."/>
            <person name="Wasieloski L."/>
            <person name="Aguilar W."/>
            <person name="Moore D."/>
            <person name="Tallon L."/>
            <person name="Sadzewicz L."/>
            <person name="Ott S."/>
            <person name="Zhao X."/>
            <person name="Nagaraj S."/>
            <person name="Vavikolanu K."/>
            <person name="Aluvathingal J."/>
            <person name="Nadendla S."/>
            <person name="Sichtig H."/>
        </authorList>
    </citation>
    <scope>NUCLEOTIDE SEQUENCE [LARGE SCALE GENOMIC DNA]</scope>
    <source>
        <strain evidence="9">FDAARGOS_387</strain>
    </source>
</reference>
<dbReference type="RefSeq" id="WP_036016533.1">
    <property type="nucleotide sequence ID" value="NZ_CAADJA010000002.1"/>
</dbReference>
<evidence type="ECO:0000256" key="3">
    <source>
        <dbReference type="ARBA" id="ARBA00022801"/>
    </source>
</evidence>
<dbReference type="EMBL" id="CAADJA010000002">
    <property type="protein sequence ID" value="VFS53070.1"/>
    <property type="molecule type" value="Genomic_DNA"/>
</dbReference>
<evidence type="ECO:0000256" key="5">
    <source>
        <dbReference type="ARBA" id="ARBA00023049"/>
    </source>
</evidence>
<gene>
    <name evidence="8" type="primary">ykfG_14</name>
    <name evidence="7" type="ORF">CRN84_23140</name>
    <name evidence="8" type="ORF">NCTC12282_06281</name>
</gene>
<dbReference type="PROSITE" id="PS01302">
    <property type="entry name" value="UPF0758"/>
    <property type="match status" value="1"/>
</dbReference>
<evidence type="ECO:0000259" key="6">
    <source>
        <dbReference type="PROSITE" id="PS50249"/>
    </source>
</evidence>
<dbReference type="Proteomes" id="UP000224974">
    <property type="component" value="Unassembled WGS sequence"/>
</dbReference>
<evidence type="ECO:0000313" key="9">
    <source>
        <dbReference type="Proteomes" id="UP000224974"/>
    </source>
</evidence>
<dbReference type="InterPro" id="IPR020891">
    <property type="entry name" value="UPF0758_CS"/>
</dbReference>
<evidence type="ECO:0000313" key="10">
    <source>
        <dbReference type="Proteomes" id="UP000373449"/>
    </source>
</evidence>
<organism evidence="7 9">
    <name type="scientific">Budvicia aquatica</name>
    <dbReference type="NCBI Taxonomy" id="82979"/>
    <lineage>
        <taxon>Bacteria</taxon>
        <taxon>Pseudomonadati</taxon>
        <taxon>Pseudomonadota</taxon>
        <taxon>Gammaproteobacteria</taxon>
        <taxon>Enterobacterales</taxon>
        <taxon>Budviciaceae</taxon>
        <taxon>Budvicia</taxon>
    </lineage>
</organism>
<dbReference type="InterPro" id="IPR001405">
    <property type="entry name" value="UPF0758"/>
</dbReference>
<dbReference type="OrthoDB" id="9804482at2"/>
<dbReference type="GO" id="GO:0046872">
    <property type="term" value="F:metal ion binding"/>
    <property type="evidence" value="ECO:0007669"/>
    <property type="project" value="UniProtKB-KW"/>
</dbReference>
<dbReference type="Gene3D" id="3.40.140.10">
    <property type="entry name" value="Cytidine Deaminase, domain 2"/>
    <property type="match status" value="1"/>
</dbReference>
<dbReference type="GO" id="GO:0008237">
    <property type="term" value="F:metallopeptidase activity"/>
    <property type="evidence" value="ECO:0007669"/>
    <property type="project" value="UniProtKB-KW"/>
</dbReference>
<protein>
    <submittedName>
        <fullName evidence="8">DNA repair protein RadC</fullName>
    </submittedName>
</protein>
<keyword evidence="9" id="KW-1185">Reference proteome</keyword>
<dbReference type="PROSITE" id="PS50249">
    <property type="entry name" value="MPN"/>
    <property type="match status" value="1"/>
</dbReference>
<accession>A0A2C6CZ96</accession>
<dbReference type="AlphaFoldDB" id="A0A2C6CZ96"/>
<dbReference type="InterPro" id="IPR025657">
    <property type="entry name" value="RadC_JAB"/>
</dbReference>
<keyword evidence="2" id="KW-0479">Metal-binding</keyword>
<dbReference type="NCBIfam" id="TIGR00608">
    <property type="entry name" value="radc"/>
    <property type="match status" value="1"/>
</dbReference>
<sequence>MGQTALAADLQDNPREEWILGQAQAIIERRFIRGRQLSSPHDVRQYFVAKLALLPHEVFGCLLLDNQHRILGYEELFRGTVNEVSIYPREVVKLALAYNAAAIIVVHNHPSGEPEPSQCDKTITQRLKSALELVDVKLLDHFIVGGTQTVSLAERGLV</sequence>
<evidence type="ECO:0000256" key="4">
    <source>
        <dbReference type="ARBA" id="ARBA00022833"/>
    </source>
</evidence>
<keyword evidence="1" id="KW-0645">Protease</keyword>
<keyword evidence="3" id="KW-0378">Hydrolase</keyword>
<dbReference type="PANTHER" id="PTHR30471:SF3">
    <property type="entry name" value="UPF0758 PROTEIN YEES-RELATED"/>
    <property type="match status" value="1"/>
</dbReference>
<evidence type="ECO:0000256" key="2">
    <source>
        <dbReference type="ARBA" id="ARBA00022723"/>
    </source>
</evidence>
<dbReference type="Pfam" id="PF04002">
    <property type="entry name" value="RadC"/>
    <property type="match status" value="1"/>
</dbReference>
<feature type="domain" description="MPN" evidence="6">
    <location>
        <begin position="36"/>
        <end position="158"/>
    </location>
</feature>
<reference evidence="7" key="1">
    <citation type="submission" date="2017-09" db="EMBL/GenBank/DDBJ databases">
        <title>FDA dAtabase for Regulatory Grade micrObial Sequences (FDA-ARGOS): Supporting development and validation of Infectious Disease Dx tests.</title>
        <authorList>
            <person name="Minogue T."/>
            <person name="Wolcott M."/>
            <person name="Wasieloski L."/>
            <person name="Aguilar W."/>
            <person name="Moore D."/>
            <person name="Tallon L.J."/>
            <person name="Sadzewicz L."/>
            <person name="Ott S."/>
            <person name="Zhao X."/>
            <person name="Nagaraj S."/>
            <person name="Vavikolanu K."/>
            <person name="Aluvathingal J."/>
            <person name="Nadendla S."/>
            <person name="Sichtig H."/>
        </authorList>
    </citation>
    <scope>NUCLEOTIDE SEQUENCE</scope>
    <source>
        <strain evidence="7">FDAARGOS_387</strain>
    </source>
</reference>
<evidence type="ECO:0000313" key="8">
    <source>
        <dbReference type="EMBL" id="VFS53070.1"/>
    </source>
</evidence>
<reference evidence="8 10" key="3">
    <citation type="submission" date="2019-03" db="EMBL/GenBank/DDBJ databases">
        <authorList>
            <consortium name="Pathogen Informatics"/>
        </authorList>
    </citation>
    <scope>NUCLEOTIDE SEQUENCE [LARGE SCALE GENOMIC DNA]</scope>
    <source>
        <strain evidence="8 10">NCTC12282</strain>
    </source>
</reference>
<dbReference type="STRING" id="1111728.GCA_000427805_04070"/>
<dbReference type="SUPFAM" id="SSF102712">
    <property type="entry name" value="JAB1/MPN domain"/>
    <property type="match status" value="1"/>
</dbReference>